<dbReference type="GO" id="GO:2000805">
    <property type="term" value="P:negative regulation of termination of RNA polymerase II transcription, poly(A)-coupled"/>
    <property type="evidence" value="ECO:0007669"/>
    <property type="project" value="TreeGrafter"/>
</dbReference>
<reference evidence="4" key="1">
    <citation type="submission" date="2018-06" db="EMBL/GenBank/DDBJ databases">
        <title>Genome assembly of Danube salmon.</title>
        <authorList>
            <person name="Macqueen D.J."/>
            <person name="Gundappa M.K."/>
        </authorList>
    </citation>
    <scope>NUCLEOTIDE SEQUENCE [LARGE SCALE GENOMIC DNA]</scope>
</reference>
<dbReference type="PROSITE" id="PS51391">
    <property type="entry name" value="CID"/>
    <property type="match status" value="1"/>
</dbReference>
<dbReference type="GeneTree" id="ENSGT00530000063946"/>
<dbReference type="InterPro" id="IPR006569">
    <property type="entry name" value="CID_dom"/>
</dbReference>
<sequence length="189" mass="21760">MHNPWHKPLMSVNAIARPLFSMIDMKPPISRAKMMSVTKSAIKAIKLYKHVVQIVEKFIKKCKPELKVPGLYVVDSIVRQSRHQFGVDKDVYGPRFQKNFTPTFQNLYLCPHDDKSKIIRVLNLWQKNAVFEMDIVQPLLDMAAGSNSLAKVIHFCTLGTFLPNRPFKRPNLTGQLLFFCFIRITISDS</sequence>
<dbReference type="STRING" id="62062.ENSHHUP00000080799"/>
<dbReference type="Pfam" id="PF04818">
    <property type="entry name" value="CID"/>
    <property type="match status" value="1"/>
</dbReference>
<accession>A0A4W5R8S5</accession>
<dbReference type="InterPro" id="IPR051485">
    <property type="entry name" value="SR-CTD_assoc_factor"/>
</dbReference>
<dbReference type="InterPro" id="IPR008942">
    <property type="entry name" value="ENTH_VHS"/>
</dbReference>
<evidence type="ECO:0000256" key="1">
    <source>
        <dbReference type="ARBA" id="ARBA00022884"/>
    </source>
</evidence>
<dbReference type="PANTHER" id="PTHR23140:SF3">
    <property type="entry name" value="SR-RELATED AND CTD-ASSOCIATED FACTOR 4"/>
    <property type="match status" value="1"/>
</dbReference>
<evidence type="ECO:0000313" key="3">
    <source>
        <dbReference type="Ensembl" id="ENSHHUP00000080799.1"/>
    </source>
</evidence>
<dbReference type="SMART" id="SM00582">
    <property type="entry name" value="RPR"/>
    <property type="match status" value="1"/>
</dbReference>
<reference evidence="3" key="3">
    <citation type="submission" date="2025-09" db="UniProtKB">
        <authorList>
            <consortium name="Ensembl"/>
        </authorList>
    </citation>
    <scope>IDENTIFICATION</scope>
</reference>
<dbReference type="GO" id="GO:0005634">
    <property type="term" value="C:nucleus"/>
    <property type="evidence" value="ECO:0007669"/>
    <property type="project" value="TreeGrafter"/>
</dbReference>
<dbReference type="PANTHER" id="PTHR23140">
    <property type="entry name" value="RNA PROCESSING PROTEIN LD23810P"/>
    <property type="match status" value="1"/>
</dbReference>
<dbReference type="GO" id="GO:0003723">
    <property type="term" value="F:RNA binding"/>
    <property type="evidence" value="ECO:0007669"/>
    <property type="project" value="UniProtKB-KW"/>
</dbReference>
<evidence type="ECO:0000313" key="4">
    <source>
        <dbReference type="Proteomes" id="UP000314982"/>
    </source>
</evidence>
<proteinExistence type="predicted"/>
<protein>
    <recommendedName>
        <fullName evidence="2">CID domain-containing protein</fullName>
    </recommendedName>
</protein>
<name>A0A4W5R8S5_9TELE</name>
<keyword evidence="1" id="KW-0694">RNA-binding</keyword>
<dbReference type="SUPFAM" id="SSF48464">
    <property type="entry name" value="ENTH/VHS domain"/>
    <property type="match status" value="1"/>
</dbReference>
<evidence type="ECO:0000259" key="2">
    <source>
        <dbReference type="PROSITE" id="PS51391"/>
    </source>
</evidence>
<keyword evidence="4" id="KW-1185">Reference proteome</keyword>
<dbReference type="GO" id="GO:1990269">
    <property type="term" value="F:RNA polymerase II C-terminal domain phosphoserine binding"/>
    <property type="evidence" value="ECO:0007669"/>
    <property type="project" value="TreeGrafter"/>
</dbReference>
<dbReference type="Ensembl" id="ENSHHUT00000083378.1">
    <property type="protein sequence ID" value="ENSHHUP00000080799.1"/>
    <property type="gene ID" value="ENSHHUG00000047037.1"/>
</dbReference>
<dbReference type="Proteomes" id="UP000314982">
    <property type="component" value="Unassembled WGS sequence"/>
</dbReference>
<dbReference type="Gene3D" id="1.25.40.90">
    <property type="match status" value="1"/>
</dbReference>
<reference evidence="3" key="2">
    <citation type="submission" date="2025-08" db="UniProtKB">
        <authorList>
            <consortium name="Ensembl"/>
        </authorList>
    </citation>
    <scope>IDENTIFICATION</scope>
</reference>
<dbReference type="FunFam" id="1.25.40.90:FF:000004">
    <property type="entry name" value="splicing factor, arginine/serine-rich 15"/>
    <property type="match status" value="1"/>
</dbReference>
<feature type="domain" description="CID" evidence="2">
    <location>
        <begin position="7"/>
        <end position="147"/>
    </location>
</feature>
<organism evidence="3 4">
    <name type="scientific">Hucho hucho</name>
    <name type="common">huchen</name>
    <dbReference type="NCBI Taxonomy" id="62062"/>
    <lineage>
        <taxon>Eukaryota</taxon>
        <taxon>Metazoa</taxon>
        <taxon>Chordata</taxon>
        <taxon>Craniata</taxon>
        <taxon>Vertebrata</taxon>
        <taxon>Euteleostomi</taxon>
        <taxon>Actinopterygii</taxon>
        <taxon>Neopterygii</taxon>
        <taxon>Teleostei</taxon>
        <taxon>Protacanthopterygii</taxon>
        <taxon>Salmoniformes</taxon>
        <taxon>Salmonidae</taxon>
        <taxon>Salmoninae</taxon>
        <taxon>Hucho</taxon>
    </lineage>
</organism>
<dbReference type="AlphaFoldDB" id="A0A4W5R8S5"/>